<dbReference type="KEGG" id="orn:DV701_00800"/>
<keyword evidence="7" id="KW-1185">Reference proteome</keyword>
<dbReference type="PRINTS" id="PR00862">
    <property type="entry name" value="PROLIGOPTASE"/>
</dbReference>
<keyword evidence="1" id="KW-0645">Protease</keyword>
<dbReference type="InterPro" id="IPR001375">
    <property type="entry name" value="Peptidase_S9_cat"/>
</dbReference>
<gene>
    <name evidence="6" type="ORF">DV701_00800</name>
</gene>
<protein>
    <submittedName>
        <fullName evidence="6">S9 family peptidase</fullName>
    </submittedName>
</protein>
<sequence length="703" mass="76782">MAATSAPDPHDDPHRWLEEVDSSAVLDWVGARSGRTEARLGAVPGHEARHAAVREALEAPDRIPLVGQVGDHLYGFWTDGEHPRGVWRRTTWESYRTEEPQWEVLVDVDALARHEDVPWVWQGASVLRPAHDRALVHLSRGGADAGTTRELDLTTLEWVAGPEGFAKPEAKGRLVWRDRDHVYLTSAADPTGATRSGYPRTARLWRRGTPVEEATVLHTLDEGDLGLFVDHDQRTGRTLLRRALAFYAEQTLVLSDEGLVAVPVPESAESSAHGDLLAVRLREPWTSTAPGGETASWEAGSLLVARLDEVLAGTAEWTALFVPDERSSLVDITWTAGHVVTTTLVDVRHTVQVHSLAADGSWGSRDLTDALGLGMRTVSISAVDDHDGDDLWVVTTGFLEPMELSVARLGGPQNADADADVVLESLKTAPERFDASGLAVSQHRATSADGTAVPYWQVGPAQLPLDGSTPTVLHGYGGFEQALTPAYDPIVGRCWLTHGFVHVVAGIRGGGEFGPRWHRAALGPERHRAYEDFAAVARDLVARGVTSVGHLGCTGRSNGGLLVGNMLTGYPEDFGAIVCQVPLLDMERYHLLLAGASWMAEYGDPDDPEQWAWLRTYSPYHRFDPQRPTPPVYLATSTRDDRVHPGHARKMAALLEEHGRDVTYWENTEGGHGGASTADQWATWHALAWTFLHERLAGDRASR</sequence>
<dbReference type="GO" id="GO:0006508">
    <property type="term" value="P:proteolysis"/>
    <property type="evidence" value="ECO:0007669"/>
    <property type="project" value="UniProtKB-KW"/>
</dbReference>
<dbReference type="GO" id="GO:0004252">
    <property type="term" value="F:serine-type endopeptidase activity"/>
    <property type="evidence" value="ECO:0007669"/>
    <property type="project" value="InterPro"/>
</dbReference>
<reference evidence="6 7" key="1">
    <citation type="submission" date="2018-07" db="EMBL/GenBank/DDBJ databases">
        <title>Complete genome sequencing of Ornithinimicrobium sp. AMA3305.</title>
        <authorList>
            <person name="Bae J.-W."/>
        </authorList>
    </citation>
    <scope>NUCLEOTIDE SEQUENCE [LARGE SCALE GENOMIC DNA]</scope>
    <source>
        <strain evidence="6 7">AMA3305</strain>
    </source>
</reference>
<dbReference type="Pfam" id="PF02897">
    <property type="entry name" value="Peptidase_S9_N"/>
    <property type="match status" value="1"/>
</dbReference>
<dbReference type="Pfam" id="PF00326">
    <property type="entry name" value="Peptidase_S9"/>
    <property type="match status" value="1"/>
</dbReference>
<proteinExistence type="predicted"/>
<dbReference type="PANTHER" id="PTHR42881">
    <property type="entry name" value="PROLYL ENDOPEPTIDASE"/>
    <property type="match status" value="1"/>
</dbReference>
<evidence type="ECO:0000256" key="1">
    <source>
        <dbReference type="ARBA" id="ARBA00022670"/>
    </source>
</evidence>
<feature type="domain" description="Peptidase S9A N-terminal" evidence="5">
    <location>
        <begin position="10"/>
        <end position="228"/>
    </location>
</feature>
<evidence type="ECO:0000256" key="2">
    <source>
        <dbReference type="ARBA" id="ARBA00022801"/>
    </source>
</evidence>
<dbReference type="GO" id="GO:0005829">
    <property type="term" value="C:cytosol"/>
    <property type="evidence" value="ECO:0007669"/>
    <property type="project" value="TreeGrafter"/>
</dbReference>
<evidence type="ECO:0000259" key="4">
    <source>
        <dbReference type="Pfam" id="PF00326"/>
    </source>
</evidence>
<dbReference type="Gene3D" id="3.40.50.1820">
    <property type="entry name" value="alpha/beta hydrolase"/>
    <property type="match status" value="1"/>
</dbReference>
<dbReference type="AlphaFoldDB" id="A0A345NIQ6"/>
<evidence type="ECO:0000313" key="7">
    <source>
        <dbReference type="Proteomes" id="UP000253790"/>
    </source>
</evidence>
<dbReference type="RefSeq" id="WP_114926682.1">
    <property type="nucleotide sequence ID" value="NZ_CP031229.1"/>
</dbReference>
<organism evidence="6 7">
    <name type="scientific">Ornithinimicrobium avium</name>
    <dbReference type="NCBI Taxonomy" id="2283195"/>
    <lineage>
        <taxon>Bacteria</taxon>
        <taxon>Bacillati</taxon>
        <taxon>Actinomycetota</taxon>
        <taxon>Actinomycetes</taxon>
        <taxon>Micrococcales</taxon>
        <taxon>Ornithinimicrobiaceae</taxon>
        <taxon>Ornithinimicrobium</taxon>
    </lineage>
</organism>
<dbReference type="SUPFAM" id="SSF53474">
    <property type="entry name" value="alpha/beta-Hydrolases"/>
    <property type="match status" value="1"/>
</dbReference>
<dbReference type="OrthoDB" id="9801421at2"/>
<dbReference type="Proteomes" id="UP000253790">
    <property type="component" value="Chromosome"/>
</dbReference>
<keyword evidence="3" id="KW-0720">Serine protease</keyword>
<name>A0A345NIQ6_9MICO</name>
<dbReference type="InterPro" id="IPR029058">
    <property type="entry name" value="AB_hydrolase_fold"/>
</dbReference>
<dbReference type="InterPro" id="IPR002470">
    <property type="entry name" value="Peptidase_S9A"/>
</dbReference>
<dbReference type="Gene3D" id="2.130.10.120">
    <property type="entry name" value="Prolyl oligopeptidase, N-terminal domain"/>
    <property type="match status" value="1"/>
</dbReference>
<dbReference type="SUPFAM" id="SSF50993">
    <property type="entry name" value="Peptidase/esterase 'gauge' domain"/>
    <property type="match status" value="1"/>
</dbReference>
<evidence type="ECO:0000313" key="6">
    <source>
        <dbReference type="EMBL" id="AXH94914.1"/>
    </source>
</evidence>
<keyword evidence="2" id="KW-0378">Hydrolase</keyword>
<feature type="domain" description="Peptidase S9 prolyl oligopeptidase catalytic" evidence="4">
    <location>
        <begin position="497"/>
        <end position="696"/>
    </location>
</feature>
<evidence type="ECO:0000256" key="3">
    <source>
        <dbReference type="ARBA" id="ARBA00022825"/>
    </source>
</evidence>
<dbReference type="PANTHER" id="PTHR42881:SF13">
    <property type="entry name" value="PROLYL ENDOPEPTIDASE"/>
    <property type="match status" value="1"/>
</dbReference>
<dbReference type="InterPro" id="IPR051167">
    <property type="entry name" value="Prolyl_oligopep/macrocyclase"/>
</dbReference>
<dbReference type="GO" id="GO:0070012">
    <property type="term" value="F:oligopeptidase activity"/>
    <property type="evidence" value="ECO:0007669"/>
    <property type="project" value="TreeGrafter"/>
</dbReference>
<dbReference type="EMBL" id="CP031229">
    <property type="protein sequence ID" value="AXH94914.1"/>
    <property type="molecule type" value="Genomic_DNA"/>
</dbReference>
<evidence type="ECO:0000259" key="5">
    <source>
        <dbReference type="Pfam" id="PF02897"/>
    </source>
</evidence>
<dbReference type="InterPro" id="IPR023302">
    <property type="entry name" value="Pept_S9A_N"/>
</dbReference>
<accession>A0A345NIQ6</accession>